<dbReference type="RefSeq" id="WP_137143166.1">
    <property type="nucleotide sequence ID" value="NZ_CP032349.1"/>
</dbReference>
<keyword evidence="1" id="KW-0614">Plasmid</keyword>
<reference evidence="1 3" key="1">
    <citation type="submission" date="2018-09" db="EMBL/GenBank/DDBJ databases">
        <title>Whole genome based analysis of evolution and adaptive divergence in Indian and Brazilian strains of Azospirillum brasilense.</title>
        <authorList>
            <person name="Singh C."/>
            <person name="Tripathi A.K."/>
        </authorList>
    </citation>
    <scope>NUCLEOTIDE SEQUENCE [LARGE SCALE GENOMIC DNA]</scope>
    <source>
        <strain evidence="1 3">MTCC4039</strain>
        <plasmid evidence="1 3">p3</plasmid>
    </source>
</reference>
<dbReference type="AlphaFoldDB" id="A0A4D8RRI6"/>
<name>A0A4D8RRI6_AZOBR</name>
<evidence type="ECO:0000313" key="2">
    <source>
        <dbReference type="EMBL" id="QCO19833.1"/>
    </source>
</evidence>
<sequence>MLINAFFQADIATPGGGVLTIHLRSLEPEVAEQEAVGRCRDRLARNAARLERAQVLAEADADLHDAMTRRRMTAFRDEKEAAVAGVLRDVQGGAQRAQVRLEIFGVVALVGSRTTRWRAPCRPRPTCR</sequence>
<gene>
    <name evidence="1" type="ORF">D3869_29065</name>
    <name evidence="2" type="ORF">D3869_32005</name>
</gene>
<accession>A0A4D8RRI6</accession>
<proteinExistence type="predicted"/>
<dbReference type="EMBL" id="CP032349">
    <property type="protein sequence ID" value="QCO19833.1"/>
    <property type="molecule type" value="Genomic_DNA"/>
</dbReference>
<evidence type="ECO:0000313" key="3">
    <source>
        <dbReference type="Proteomes" id="UP000298693"/>
    </source>
</evidence>
<geneLocation type="plasmid" evidence="1">
    <name>p3</name>
</geneLocation>
<organism evidence="1 3">
    <name type="scientific">Azospirillum brasilense</name>
    <dbReference type="NCBI Taxonomy" id="192"/>
    <lineage>
        <taxon>Bacteria</taxon>
        <taxon>Pseudomonadati</taxon>
        <taxon>Pseudomonadota</taxon>
        <taxon>Alphaproteobacteria</taxon>
        <taxon>Rhodospirillales</taxon>
        <taxon>Azospirillaceae</taxon>
        <taxon>Azospirillum</taxon>
    </lineage>
</organism>
<protein>
    <submittedName>
        <fullName evidence="1">Uncharacterized protein</fullName>
    </submittedName>
</protein>
<evidence type="ECO:0000313" key="1">
    <source>
        <dbReference type="EMBL" id="QCO19312.1"/>
    </source>
</evidence>
<dbReference type="EMBL" id="CP032349">
    <property type="protein sequence ID" value="QCO19312.1"/>
    <property type="molecule type" value="Genomic_DNA"/>
</dbReference>
<dbReference type="Proteomes" id="UP000298693">
    <property type="component" value="Plasmid p3"/>
</dbReference>